<evidence type="ECO:0000259" key="2">
    <source>
        <dbReference type="PROSITE" id="PS50106"/>
    </source>
</evidence>
<dbReference type="EMBL" id="OBEB01000002">
    <property type="protein sequence ID" value="SNY48791.1"/>
    <property type="molecule type" value="Genomic_DNA"/>
</dbReference>
<dbReference type="InterPro" id="IPR001478">
    <property type="entry name" value="PDZ"/>
</dbReference>
<feature type="signal peptide" evidence="1">
    <location>
        <begin position="1"/>
        <end position="19"/>
    </location>
</feature>
<gene>
    <name evidence="3" type="ORF">SAMN06297280_1151</name>
</gene>
<dbReference type="Gene3D" id="2.30.42.10">
    <property type="match status" value="1"/>
</dbReference>
<keyword evidence="4" id="KW-1185">Reference proteome</keyword>
<evidence type="ECO:0000256" key="1">
    <source>
        <dbReference type="SAM" id="SignalP"/>
    </source>
</evidence>
<organism evidence="3 4">
    <name type="scientific">Arsukibacterium tuosuense</name>
    <dbReference type="NCBI Taxonomy" id="1323745"/>
    <lineage>
        <taxon>Bacteria</taxon>
        <taxon>Pseudomonadati</taxon>
        <taxon>Pseudomonadota</taxon>
        <taxon>Gammaproteobacteria</taxon>
        <taxon>Chromatiales</taxon>
        <taxon>Chromatiaceae</taxon>
        <taxon>Arsukibacterium</taxon>
    </lineage>
</organism>
<feature type="domain" description="PDZ" evidence="2">
    <location>
        <begin position="50"/>
        <end position="128"/>
    </location>
</feature>
<protein>
    <submittedName>
        <fullName evidence="3">PDZ domain-containing protein</fullName>
    </submittedName>
</protein>
<dbReference type="Proteomes" id="UP000219353">
    <property type="component" value="Unassembled WGS sequence"/>
</dbReference>
<keyword evidence="1" id="KW-0732">Signal</keyword>
<name>A0A285IPA8_9GAMM</name>
<dbReference type="InterPro" id="IPR036034">
    <property type="entry name" value="PDZ_sf"/>
</dbReference>
<proteinExistence type="predicted"/>
<evidence type="ECO:0000313" key="3">
    <source>
        <dbReference type="EMBL" id="SNY48791.1"/>
    </source>
</evidence>
<dbReference type="SUPFAM" id="SSF50156">
    <property type="entry name" value="PDZ domain-like"/>
    <property type="match status" value="1"/>
</dbReference>
<sequence>MNKFLLTLLFVQSLAWASAATEIDHEKRVDVLHEIRKALITANVTAQDAPIMIAEPARSFYHFGAVLDQDFKVVALTPGSDAAKADVRVGDMIKAINHQEVNKSSLADILAQMNDLQEGTTLAIEVQRDNKLKTLQSPVTRKTLPGWRLELVEDSGQAPDTPLTMGCGFVSVFYNPPISMHRHTVMINEIKDIGFKGKLTETKREQVFRLPAGEVEIVVQELISSDSIRRNRGDSRIRQYNSIKTMTLVVEPDKVYHLAAEYFSDRREREDADDYWQPIVWKTTERSCE</sequence>
<reference evidence="4" key="1">
    <citation type="submission" date="2017-09" db="EMBL/GenBank/DDBJ databases">
        <authorList>
            <person name="Varghese N."/>
            <person name="Submissions S."/>
        </authorList>
    </citation>
    <scope>NUCLEOTIDE SEQUENCE [LARGE SCALE GENOMIC DNA]</scope>
    <source>
        <strain evidence="4">CGMCC 1.12461</strain>
    </source>
</reference>
<dbReference type="AlphaFoldDB" id="A0A285IPA8"/>
<dbReference type="OrthoDB" id="6402251at2"/>
<dbReference type="RefSeq" id="WP_097110452.1">
    <property type="nucleotide sequence ID" value="NZ_OBEB01000002.1"/>
</dbReference>
<feature type="chain" id="PRO_5012990182" evidence="1">
    <location>
        <begin position="20"/>
        <end position="289"/>
    </location>
</feature>
<dbReference type="Pfam" id="PF13180">
    <property type="entry name" value="PDZ_2"/>
    <property type="match status" value="1"/>
</dbReference>
<evidence type="ECO:0000313" key="4">
    <source>
        <dbReference type="Proteomes" id="UP000219353"/>
    </source>
</evidence>
<dbReference type="SMART" id="SM00228">
    <property type="entry name" value="PDZ"/>
    <property type="match status" value="1"/>
</dbReference>
<accession>A0A285IPA8</accession>
<dbReference type="PROSITE" id="PS50106">
    <property type="entry name" value="PDZ"/>
    <property type="match status" value="1"/>
</dbReference>